<evidence type="ECO:0000313" key="1">
    <source>
        <dbReference type="EMBL" id="CAC11763.1"/>
    </source>
</evidence>
<dbReference type="AlphaFoldDB" id="Q9HKH5"/>
<protein>
    <submittedName>
        <fullName evidence="1">Uncharacterized protein</fullName>
    </submittedName>
</protein>
<keyword evidence="2" id="KW-1185">Reference proteome</keyword>
<dbReference type="EMBL" id="AL445064">
    <property type="protein sequence ID" value="CAC11763.1"/>
    <property type="molecule type" value="Genomic_DNA"/>
</dbReference>
<accession>Q9HKH5</accession>
<dbReference type="KEGG" id="tac:Ta0624"/>
<dbReference type="EnsemblBacteria" id="CAC11763">
    <property type="protein sequence ID" value="CAC11763"/>
    <property type="gene ID" value="CAC11763"/>
</dbReference>
<gene>
    <name evidence="1" type="ordered locus">Ta0624</name>
</gene>
<reference evidence="1 2" key="1">
    <citation type="journal article" date="2000" name="Nature">
        <title>The genome sequence of the thermoacidophilic scavenger Thermoplasma acidophilum.</title>
        <authorList>
            <person name="Ruepp A."/>
            <person name="Graml W."/>
            <person name="Santos-Martinez M.L."/>
            <person name="Koretke K.K."/>
            <person name="Volker C."/>
            <person name="Mewes H.W."/>
            <person name="Frishman D."/>
            <person name="Stocker S."/>
            <person name="Lupas A.N."/>
            <person name="Baumeister W."/>
        </authorList>
    </citation>
    <scope>NUCLEOTIDE SEQUENCE [LARGE SCALE GENOMIC DNA]</scope>
    <source>
        <strain evidence="2">ATCC 25905 / DSM 1728 / JCM 9062 / NBRC 15155 / AMRC-C165</strain>
    </source>
</reference>
<dbReference type="HOGENOM" id="CLU_2079556_0_0_2"/>
<dbReference type="Proteomes" id="UP000001024">
    <property type="component" value="Chromosome"/>
</dbReference>
<name>Q9HKH5_THEAC</name>
<dbReference type="PaxDb" id="273075-Ta0624"/>
<proteinExistence type="predicted"/>
<dbReference type="SMR" id="Q9HKH5"/>
<sequence length="118" mass="13928">MDAYLDYISGIWSKIDKKFHDQDISAKVAILQLVARPYYYWIQENPAQEKPVVEESQPRKQDNLREITSKYGDALQVDSDTVKIVKRLNTDEFNKLKEDLRQLGFLYDAQLRGFKKKQ</sequence>
<organism evidence="1 2">
    <name type="scientific">Thermoplasma acidophilum (strain ATCC 25905 / DSM 1728 / JCM 9062 / NBRC 15155 / AMRC-C165)</name>
    <dbReference type="NCBI Taxonomy" id="273075"/>
    <lineage>
        <taxon>Archaea</taxon>
        <taxon>Methanobacteriati</taxon>
        <taxon>Thermoplasmatota</taxon>
        <taxon>Thermoplasmata</taxon>
        <taxon>Thermoplasmatales</taxon>
        <taxon>Thermoplasmataceae</taxon>
        <taxon>Thermoplasma</taxon>
    </lineage>
</organism>
<dbReference type="eggNOG" id="arCOG07387">
    <property type="taxonomic scope" value="Archaea"/>
</dbReference>
<dbReference type="InParanoid" id="Q9HKH5"/>
<evidence type="ECO:0000313" key="2">
    <source>
        <dbReference type="Proteomes" id="UP000001024"/>
    </source>
</evidence>